<dbReference type="Gene3D" id="2.60.40.10">
    <property type="entry name" value="Immunoglobulins"/>
    <property type="match status" value="2"/>
</dbReference>
<keyword evidence="11" id="KW-1185">Reference proteome</keyword>
<dbReference type="Pfam" id="PF01821">
    <property type="entry name" value="ANATO"/>
    <property type="match status" value="1"/>
</dbReference>
<dbReference type="InterPro" id="IPR041555">
    <property type="entry name" value="MG3"/>
</dbReference>
<feature type="domain" description="Anaphylatoxin-like" evidence="8">
    <location>
        <begin position="681"/>
        <end position="716"/>
    </location>
</feature>
<dbReference type="PROSITE" id="PS50189">
    <property type="entry name" value="NTR"/>
    <property type="match status" value="1"/>
</dbReference>
<feature type="domain" description="NTR" evidence="9">
    <location>
        <begin position="1501"/>
        <end position="1643"/>
    </location>
</feature>
<dbReference type="SMART" id="SM00104">
    <property type="entry name" value="ANATO"/>
    <property type="match status" value="1"/>
</dbReference>
<dbReference type="Gene3D" id="2.60.40.690">
    <property type="entry name" value="Alpha-macroglobulin, receptor-binding domain"/>
    <property type="match status" value="1"/>
</dbReference>
<dbReference type="InterPro" id="IPR011626">
    <property type="entry name" value="Alpha-macroglobulin_TED"/>
</dbReference>
<keyword evidence="5" id="KW-1015">Disulfide bond</keyword>
<dbReference type="Gene3D" id="2.60.120.1540">
    <property type="match status" value="1"/>
</dbReference>
<dbReference type="InterPro" id="IPR011625">
    <property type="entry name" value="A2M_N_BRD"/>
</dbReference>
<evidence type="ECO:0000313" key="10">
    <source>
        <dbReference type="EMBL" id="KAG5854132.1"/>
    </source>
</evidence>
<dbReference type="InterPro" id="IPR001134">
    <property type="entry name" value="Netrin_domain"/>
</dbReference>
<name>A0A9D3MSJ6_ANGAN</name>
<keyword evidence="2" id="KW-0964">Secreted</keyword>
<evidence type="ECO:0000256" key="2">
    <source>
        <dbReference type="ARBA" id="ARBA00022525"/>
    </source>
</evidence>
<dbReference type="EMBL" id="JAFIRN010000002">
    <property type="protein sequence ID" value="KAG5854132.1"/>
    <property type="molecule type" value="Genomic_DNA"/>
</dbReference>
<proteinExistence type="predicted"/>
<dbReference type="InterPro" id="IPR000020">
    <property type="entry name" value="Anaphylatoxin/fibulin"/>
</dbReference>
<dbReference type="GO" id="GO:0005615">
    <property type="term" value="C:extracellular space"/>
    <property type="evidence" value="ECO:0007669"/>
    <property type="project" value="InterPro"/>
</dbReference>
<evidence type="ECO:0000259" key="8">
    <source>
        <dbReference type="PROSITE" id="PS01178"/>
    </source>
</evidence>
<sequence length="1645" mass="183768">MRVDVVWLATLALSLPALSCAELFVLTAPNLLRVGSKENVFVEVQEYVGPNLKVEIVVKNFPAKNREIFSTSVDLKADNKFQALQEILIPEEFFEEETRLKQYVHLHAKFGNKQELEKVIMVSFQSGYIFVQTDKSIYTPIGTVLYRVFALNPGLEPISSGVSVEIMTPDGITVQKDIVYPENGVKSGQYQLPEIVSVGTWKVVCRFQSTPQKNFTADFEVKEYVLPSFEVKLSPEKSFFYVNDEELSVNIIARYLYGKDVSGKAFVVFGVLTEDGEKKSIPASLQRVNVISGKGKAKLTRDQIQKTFPDIGQLVKQSLYVSVSVLTDSGSEMVEAERTGIQIVTSPYTIHFKKTPTYFKPGMPFQVVVYVTNPDDTPAQGINIKVTPGEVLGWTQENGIAKLTINTHGGANNLQIYAKTESPELTDERQAVAHMTAQPYRTQSSSNNYLHISIQAAELKIGDNLQINLNLGNSPGIQGQDKQFTYLVLNKGQLVHAARYQRLKGQSLVTLSLQVTKDMVPSFRFVAYYHVGPEVVSDSVWVDVKDTCMGTLKVESTVKKDIYEPRKPFSLTITGDPGAKVGLVAVDKGVYVLNNKNRLTQTRIWDIVEKHDIGCTPGSGPDSMGVFYDAGLAFQTKQAGTTSRSDPDCPARPKRRRRRSLTLADLRNTLAANYTGLERQCCVDGMRENLRGFTCERRSSYIIDGQKCIEAFVHCCSVVEKKTQEARDEDLLLARSEEDGDYTSDRDIVSRTQFPESWLWEEVTLPMCEGKQGCTSTSIEKKSFLKDSITTWEFTAISLSKDHGICVADPFEMTVRKHFFIDLKLPYAAVRNEQLEIKAVLYNYLEEHIKVRVELMETEQVCSAASKKRKYRLPEVEMDPMSSRAVSFVIIPMALGLHSIEVKAAVYDSIQTDGVKKDLLVVAEGLQTKKQVTTVVLNPSTHGGVQTEKIEAVKLTSQVPGSPAQTYISVTGELLSQTIQAAISGKPMGSLIHQPAGCGEQNMIGITGPVIATHYLDKTGQWEQIGLDRRAEAIKFITMGYTQQLAYRNSEGAYSVWKDKPPSSWLTAYVAKIFGLAYNLIFIEEDVLCSALKWLVLNSQQPDGIFKEVGQVYHGEMVGDVKGKDSDASMTAFVLIAMQEARHICVEKVNSLPGSMKKASEFLSGRIHSLTNPYAVALTAYALSNDGNHQLDILNRFSSGRTHWPVPASHFFTLEATGYALMALVNAKKYDQAGEVVQWLTERQFYGGGHGSTQATIVVFQAVARYMTEISDVKDVDLQVSLDVAGRSKPIKWSYNKDNIHLTRSEKTRIDQDLTVTAKGTGQGTMSVVTIYNALPEAKKEDCKKFDLKVTLDKEKKATDENALETWKLTIDMLYLSNSDATMSILDITLLTGFIADKKDLETLTTGRDRYVQKVETDKQLSEKGSLILYLDKVSHQLPDRVAFKIHKINNVGLLQPAAVTLYEYYSMENRCMKFYHPEKKNGTLNRICHEDVCRCAEENCSYQRKQGTEEMDRVTTACSAGMDYVYKVKVVSAALTYTIDRFTVLVEDVIKEGTDSAVKGKQRTFMAHPYCRESIALREGKTYLIMGKSDDLIKDKDGMMYMLGEGTWIEYWPTEPECQQPAFREPCLGIKEATADLVTYGCPT</sequence>
<dbReference type="SMART" id="SM01361">
    <property type="entry name" value="A2M_recep"/>
    <property type="match status" value="1"/>
</dbReference>
<dbReference type="Gene3D" id="1.20.91.20">
    <property type="entry name" value="Anaphylotoxins (complement system)"/>
    <property type="match status" value="1"/>
</dbReference>
<dbReference type="InterPro" id="IPR019742">
    <property type="entry name" value="MacrogloblnA2_CS"/>
</dbReference>
<dbReference type="Pfam" id="PF07678">
    <property type="entry name" value="TED_complement"/>
    <property type="match status" value="1"/>
</dbReference>
<dbReference type="Gene3D" id="6.20.50.160">
    <property type="match status" value="1"/>
</dbReference>
<dbReference type="Pfam" id="PF17789">
    <property type="entry name" value="MG4"/>
    <property type="match status" value="1"/>
</dbReference>
<feature type="signal peptide" evidence="7">
    <location>
        <begin position="1"/>
        <end position="21"/>
    </location>
</feature>
<dbReference type="SUPFAM" id="SSF49410">
    <property type="entry name" value="Alpha-macroglobulin receptor domain"/>
    <property type="match status" value="1"/>
</dbReference>
<dbReference type="SMART" id="SM01360">
    <property type="entry name" value="A2M"/>
    <property type="match status" value="1"/>
</dbReference>
<dbReference type="Pfam" id="PF17791">
    <property type="entry name" value="MG3"/>
    <property type="match status" value="1"/>
</dbReference>
<organism evidence="10 11">
    <name type="scientific">Anguilla anguilla</name>
    <name type="common">European freshwater eel</name>
    <name type="synonym">Muraena anguilla</name>
    <dbReference type="NCBI Taxonomy" id="7936"/>
    <lineage>
        <taxon>Eukaryota</taxon>
        <taxon>Metazoa</taxon>
        <taxon>Chordata</taxon>
        <taxon>Craniata</taxon>
        <taxon>Vertebrata</taxon>
        <taxon>Euteleostomi</taxon>
        <taxon>Actinopterygii</taxon>
        <taxon>Neopterygii</taxon>
        <taxon>Teleostei</taxon>
        <taxon>Anguilliformes</taxon>
        <taxon>Anguillidae</taxon>
        <taxon>Anguilla</taxon>
    </lineage>
</organism>
<evidence type="ECO:0000256" key="7">
    <source>
        <dbReference type="SAM" id="SignalP"/>
    </source>
</evidence>
<dbReference type="PROSITE" id="PS01178">
    <property type="entry name" value="ANAPHYLATOXIN_2"/>
    <property type="match status" value="1"/>
</dbReference>
<evidence type="ECO:0000256" key="4">
    <source>
        <dbReference type="ARBA" id="ARBA00022966"/>
    </source>
</evidence>
<dbReference type="InterPro" id="IPR001599">
    <property type="entry name" value="Macroglobln_a2"/>
</dbReference>
<dbReference type="PROSITE" id="PS00477">
    <property type="entry name" value="ALPHA_2_MACROGLOBULIN"/>
    <property type="match status" value="1"/>
</dbReference>
<dbReference type="InterPro" id="IPR041425">
    <property type="entry name" value="C3/4/5_MG1"/>
</dbReference>
<evidence type="ECO:0000256" key="3">
    <source>
        <dbReference type="ARBA" id="ARBA00022729"/>
    </source>
</evidence>
<dbReference type="Gene3D" id="2.20.130.20">
    <property type="match status" value="1"/>
</dbReference>
<reference evidence="10" key="1">
    <citation type="submission" date="2021-01" db="EMBL/GenBank/DDBJ databases">
        <title>A chromosome-scale assembly of European eel, Anguilla anguilla.</title>
        <authorList>
            <person name="Henkel C."/>
            <person name="Jong-Raadsen S.A."/>
            <person name="Dufour S."/>
            <person name="Weltzien F.-A."/>
            <person name="Palstra A.P."/>
            <person name="Pelster B."/>
            <person name="Spaink H.P."/>
            <person name="Van Den Thillart G.E."/>
            <person name="Jansen H."/>
            <person name="Zahm M."/>
            <person name="Klopp C."/>
            <person name="Cedric C."/>
            <person name="Louis A."/>
            <person name="Berthelot C."/>
            <person name="Parey E."/>
            <person name="Roest Crollius H."/>
            <person name="Montfort J."/>
            <person name="Robinson-Rechavi M."/>
            <person name="Bucao C."/>
            <person name="Bouchez O."/>
            <person name="Gislard M."/>
            <person name="Lluch J."/>
            <person name="Milhes M."/>
            <person name="Lampietro C."/>
            <person name="Lopez Roques C."/>
            <person name="Donnadieu C."/>
            <person name="Braasch I."/>
            <person name="Desvignes T."/>
            <person name="Postlethwait J."/>
            <person name="Bobe J."/>
            <person name="Guiguen Y."/>
            <person name="Dirks R."/>
        </authorList>
    </citation>
    <scope>NUCLEOTIDE SEQUENCE</scope>
    <source>
        <strain evidence="10">Tag_6206</strain>
        <tissue evidence="10">Liver</tissue>
    </source>
</reference>
<evidence type="ECO:0008006" key="12">
    <source>
        <dbReference type="Google" id="ProtNLM"/>
    </source>
</evidence>
<dbReference type="Proteomes" id="UP001044222">
    <property type="component" value="Unassembled WGS sequence"/>
</dbReference>
<gene>
    <name evidence="10" type="ORF">ANANG_G00034310</name>
</gene>
<evidence type="ECO:0000313" key="11">
    <source>
        <dbReference type="Proteomes" id="UP001044222"/>
    </source>
</evidence>
<dbReference type="CDD" id="cd02896">
    <property type="entry name" value="complement_C3_C4_C5"/>
    <property type="match status" value="1"/>
</dbReference>
<dbReference type="Gene3D" id="1.50.10.20">
    <property type="match status" value="1"/>
</dbReference>
<evidence type="ECO:0000256" key="6">
    <source>
        <dbReference type="SAM" id="MobiDB-lite"/>
    </source>
</evidence>
<dbReference type="SMART" id="SM01359">
    <property type="entry name" value="A2M_N_2"/>
    <property type="match status" value="1"/>
</dbReference>
<evidence type="ECO:0000256" key="5">
    <source>
        <dbReference type="ARBA" id="ARBA00023157"/>
    </source>
</evidence>
<dbReference type="PANTHER" id="PTHR11412">
    <property type="entry name" value="MACROGLOBULIN / COMPLEMENT"/>
    <property type="match status" value="1"/>
</dbReference>
<dbReference type="InterPro" id="IPR018933">
    <property type="entry name" value="Netrin_module_non-TIMP"/>
</dbReference>
<dbReference type="InterPro" id="IPR048848">
    <property type="entry name" value="C3_CUB2"/>
</dbReference>
<dbReference type="Gene3D" id="2.40.50.120">
    <property type="match status" value="1"/>
</dbReference>
<evidence type="ECO:0000259" key="9">
    <source>
        <dbReference type="PROSITE" id="PS50189"/>
    </source>
</evidence>
<dbReference type="InterPro" id="IPR036595">
    <property type="entry name" value="A-macroglobulin_rcpt-bd_sf"/>
</dbReference>
<dbReference type="PANTHER" id="PTHR11412:SF81">
    <property type="entry name" value="COMPLEMENT C3"/>
    <property type="match status" value="1"/>
</dbReference>
<dbReference type="Gene3D" id="2.60.40.1940">
    <property type="match status" value="1"/>
</dbReference>
<dbReference type="Pfam" id="PF00207">
    <property type="entry name" value="A2M"/>
    <property type="match status" value="1"/>
</dbReference>
<dbReference type="CDD" id="cd00017">
    <property type="entry name" value="ANATO"/>
    <property type="match status" value="1"/>
</dbReference>
<dbReference type="InterPro" id="IPR050473">
    <property type="entry name" value="A2M/Complement_sys"/>
</dbReference>
<dbReference type="Pfam" id="PF01835">
    <property type="entry name" value="MG2"/>
    <property type="match status" value="1"/>
</dbReference>
<dbReference type="SUPFAM" id="SSF47686">
    <property type="entry name" value="Anaphylotoxins (complement system)"/>
    <property type="match status" value="1"/>
</dbReference>
<dbReference type="Pfam" id="PF21308">
    <property type="entry name" value="C3_CUB2"/>
    <property type="match status" value="1"/>
</dbReference>
<dbReference type="FunFam" id="2.60.40.10:FF:001013">
    <property type="entry name" value="Complement C3"/>
    <property type="match status" value="1"/>
</dbReference>
<dbReference type="Gene3D" id="2.60.40.1930">
    <property type="match status" value="3"/>
</dbReference>
<keyword evidence="4" id="KW-0882">Thioester bond</keyword>
<dbReference type="InterPro" id="IPR018081">
    <property type="entry name" value="Anaphylatoxin_comp_syst"/>
</dbReference>
<dbReference type="FunFam" id="2.20.130.20:FF:000001">
    <property type="entry name" value="Complement C3"/>
    <property type="match status" value="1"/>
</dbReference>
<protein>
    <recommendedName>
        <fullName evidence="12">Complement C3</fullName>
    </recommendedName>
</protein>
<dbReference type="Pfam" id="PF07703">
    <property type="entry name" value="A2M_BRD"/>
    <property type="match status" value="1"/>
</dbReference>
<keyword evidence="3 7" id="KW-0732">Signal</keyword>
<dbReference type="PROSITE" id="PS01177">
    <property type="entry name" value="ANAPHYLATOXIN_1"/>
    <property type="match status" value="1"/>
</dbReference>
<evidence type="ECO:0000256" key="1">
    <source>
        <dbReference type="ARBA" id="ARBA00004613"/>
    </source>
</evidence>
<dbReference type="FunFam" id="2.60.40.10:FF:000155">
    <property type="entry name" value="complement C3 isoform X1"/>
    <property type="match status" value="1"/>
</dbReference>
<dbReference type="InterPro" id="IPR002890">
    <property type="entry name" value="MG2"/>
</dbReference>
<dbReference type="FunFam" id="2.60.40.1930:FF:000006">
    <property type="entry name" value="Complement C3"/>
    <property type="match status" value="1"/>
</dbReference>
<dbReference type="InterPro" id="IPR008930">
    <property type="entry name" value="Terpenoid_cyclase/PrenylTrfase"/>
</dbReference>
<dbReference type="InterPro" id="IPR040839">
    <property type="entry name" value="MG4"/>
</dbReference>
<dbReference type="InterPro" id="IPR008993">
    <property type="entry name" value="TIMP-like_OB-fold"/>
</dbReference>
<feature type="region of interest" description="Disordered" evidence="6">
    <location>
        <begin position="638"/>
        <end position="657"/>
    </location>
</feature>
<dbReference type="Pfam" id="PF01759">
    <property type="entry name" value="NTR"/>
    <property type="match status" value="1"/>
</dbReference>
<dbReference type="GO" id="GO:0004866">
    <property type="term" value="F:endopeptidase inhibitor activity"/>
    <property type="evidence" value="ECO:0007669"/>
    <property type="project" value="InterPro"/>
</dbReference>
<dbReference type="FunFam" id="2.40.50.120:FF:000013">
    <property type="entry name" value="Complement C3"/>
    <property type="match status" value="1"/>
</dbReference>
<dbReference type="FunFam" id="2.60.40.1940:FF:000001">
    <property type="entry name" value="Complement component C3"/>
    <property type="match status" value="1"/>
</dbReference>
<dbReference type="SMART" id="SM00643">
    <property type="entry name" value="C345C"/>
    <property type="match status" value="1"/>
</dbReference>
<dbReference type="InterPro" id="IPR013783">
    <property type="entry name" value="Ig-like_fold"/>
</dbReference>
<feature type="chain" id="PRO_5039065071" description="Complement C3" evidence="7">
    <location>
        <begin position="22"/>
        <end position="1645"/>
    </location>
</feature>
<dbReference type="SUPFAM" id="SSF48239">
    <property type="entry name" value="Terpenoid cyclases/Protein prenyltransferases"/>
    <property type="match status" value="1"/>
</dbReference>
<dbReference type="SMART" id="SM01419">
    <property type="entry name" value="Thiol-ester_cl"/>
    <property type="match status" value="1"/>
</dbReference>
<dbReference type="InterPro" id="IPR009048">
    <property type="entry name" value="A-macroglobulin_rcpt-bd"/>
</dbReference>
<dbReference type="SUPFAM" id="SSF50242">
    <property type="entry name" value="TIMP-like"/>
    <property type="match status" value="1"/>
</dbReference>
<dbReference type="Pfam" id="PF17790">
    <property type="entry name" value="MG1"/>
    <property type="match status" value="1"/>
</dbReference>
<accession>A0A9D3MSJ6</accession>
<dbReference type="InterPro" id="IPR047565">
    <property type="entry name" value="Alpha-macroglob_thiol-ester_cl"/>
</dbReference>
<comment type="caution">
    <text evidence="10">The sequence shown here is derived from an EMBL/GenBank/DDBJ whole genome shotgun (WGS) entry which is preliminary data.</text>
</comment>
<dbReference type="FunFam" id="2.60.40.1930:FF:000008">
    <property type="entry name" value="Complement C3"/>
    <property type="match status" value="1"/>
</dbReference>
<comment type="subcellular location">
    <subcellularLocation>
        <location evidence="1">Secreted</location>
    </subcellularLocation>
</comment>
<dbReference type="Pfam" id="PF07677">
    <property type="entry name" value="A2M_recep"/>
    <property type="match status" value="1"/>
</dbReference>